<comment type="caution">
    <text evidence="3">The sequence shown here is derived from an EMBL/GenBank/DDBJ whole genome shotgun (WGS) entry which is preliminary data.</text>
</comment>
<evidence type="ECO:0000259" key="2">
    <source>
        <dbReference type="PROSITE" id="PS51677"/>
    </source>
</evidence>
<dbReference type="EMBL" id="JBHUMA010000006">
    <property type="protein sequence ID" value="MFD2598863.1"/>
    <property type="molecule type" value="Genomic_DNA"/>
</dbReference>
<dbReference type="RefSeq" id="WP_380868994.1">
    <property type="nucleotide sequence ID" value="NZ_JBHUMA010000006.1"/>
</dbReference>
<dbReference type="PANTHER" id="PTHR10587:SF125">
    <property type="entry name" value="POLYSACCHARIDE DEACETYLASE YHEN-RELATED"/>
    <property type="match status" value="1"/>
</dbReference>
<dbReference type="InterPro" id="IPR050248">
    <property type="entry name" value="Polysacc_deacetylase_ArnD"/>
</dbReference>
<dbReference type="PANTHER" id="PTHR10587">
    <property type="entry name" value="GLYCOSYL TRANSFERASE-RELATED"/>
    <property type="match status" value="1"/>
</dbReference>
<evidence type="ECO:0000313" key="3">
    <source>
        <dbReference type="EMBL" id="MFD2598863.1"/>
    </source>
</evidence>
<evidence type="ECO:0000256" key="1">
    <source>
        <dbReference type="SAM" id="SignalP"/>
    </source>
</evidence>
<feature type="signal peptide" evidence="1">
    <location>
        <begin position="1"/>
        <end position="20"/>
    </location>
</feature>
<keyword evidence="4" id="KW-1185">Reference proteome</keyword>
<protein>
    <submittedName>
        <fullName evidence="3">Polysaccharide deacetylase family protein</fullName>
    </submittedName>
</protein>
<feature type="chain" id="PRO_5046244304" evidence="1">
    <location>
        <begin position="21"/>
        <end position="314"/>
    </location>
</feature>
<reference evidence="4" key="1">
    <citation type="journal article" date="2019" name="Int. J. Syst. Evol. Microbiol.">
        <title>The Global Catalogue of Microorganisms (GCM) 10K type strain sequencing project: providing services to taxonomists for standard genome sequencing and annotation.</title>
        <authorList>
            <consortium name="The Broad Institute Genomics Platform"/>
            <consortium name="The Broad Institute Genome Sequencing Center for Infectious Disease"/>
            <person name="Wu L."/>
            <person name="Ma J."/>
        </authorList>
    </citation>
    <scope>NUCLEOTIDE SEQUENCE [LARGE SCALE GENOMIC DNA]</scope>
    <source>
        <strain evidence="4">KCTC 42248</strain>
    </source>
</reference>
<dbReference type="InterPro" id="IPR002509">
    <property type="entry name" value="NODB_dom"/>
</dbReference>
<proteinExistence type="predicted"/>
<dbReference type="SUPFAM" id="SSF88713">
    <property type="entry name" value="Glycoside hydrolase/deacetylase"/>
    <property type="match status" value="1"/>
</dbReference>
<accession>A0ABW5NJQ9</accession>
<feature type="domain" description="NodB homology" evidence="2">
    <location>
        <begin position="96"/>
        <end position="305"/>
    </location>
</feature>
<gene>
    <name evidence="3" type="ORF">ACFSQ3_07845</name>
</gene>
<keyword evidence="1" id="KW-0732">Signal</keyword>
<dbReference type="PROSITE" id="PS51677">
    <property type="entry name" value="NODB"/>
    <property type="match status" value="1"/>
</dbReference>
<name>A0ABW5NJQ9_9SPHI</name>
<dbReference type="Proteomes" id="UP001597393">
    <property type="component" value="Unassembled WGS sequence"/>
</dbReference>
<dbReference type="InterPro" id="IPR011330">
    <property type="entry name" value="Glyco_hydro/deAcase_b/a-brl"/>
</dbReference>
<sequence>MSGKLLGCFLALGSSLFIFNACNTTASKASALAGLDTIRYDEDLMESPALLMDKLDSLNKGLISFPAVDSLNKITPKQAKQLLKDSIYRELRKKPKHIYLTFDDGPLLGSDAIDSIATQKQVKISAFLIGKHARMSKRLTGFLQRYLDNPLVEAYNHSYTHAHHRYQTFYADSTGAFADFAKAQEDMGLTHKVARLPGRNIWRFDGLKRSDSGNGATTAEMLYNSGYKVFGWDVEWRIDGNTGKSAQSVSDTYRTIRRFLDKNYTLLPNNVVVLMHDDMFNHPKSRAQLRALIDSLKQHPEYHFEFMSAYPKKY</sequence>
<dbReference type="Gene3D" id="3.20.20.370">
    <property type="entry name" value="Glycoside hydrolase/deacetylase"/>
    <property type="match status" value="1"/>
</dbReference>
<dbReference type="Pfam" id="PF01522">
    <property type="entry name" value="Polysacc_deac_1"/>
    <property type="match status" value="1"/>
</dbReference>
<organism evidence="3 4">
    <name type="scientific">Sphingobacterium corticis</name>
    <dbReference type="NCBI Taxonomy" id="1812823"/>
    <lineage>
        <taxon>Bacteria</taxon>
        <taxon>Pseudomonadati</taxon>
        <taxon>Bacteroidota</taxon>
        <taxon>Sphingobacteriia</taxon>
        <taxon>Sphingobacteriales</taxon>
        <taxon>Sphingobacteriaceae</taxon>
        <taxon>Sphingobacterium</taxon>
    </lineage>
</organism>
<evidence type="ECO:0000313" key="4">
    <source>
        <dbReference type="Proteomes" id="UP001597393"/>
    </source>
</evidence>